<reference evidence="1" key="1">
    <citation type="journal article" date="2015" name="Nature">
        <title>Complex archaea that bridge the gap between prokaryotes and eukaryotes.</title>
        <authorList>
            <person name="Spang A."/>
            <person name="Saw J.H."/>
            <person name="Jorgensen S.L."/>
            <person name="Zaremba-Niedzwiedzka K."/>
            <person name="Martijn J."/>
            <person name="Lind A.E."/>
            <person name="van Eijk R."/>
            <person name="Schleper C."/>
            <person name="Guy L."/>
            <person name="Ettema T.J."/>
        </authorList>
    </citation>
    <scope>NUCLEOTIDE SEQUENCE</scope>
</reference>
<protein>
    <submittedName>
        <fullName evidence="1">Uncharacterized protein</fullName>
    </submittedName>
</protein>
<accession>A0A0F9ME98</accession>
<proteinExistence type="predicted"/>
<sequence>MPFEYPKSKPKSPLKRWLERQEAYWKLRRWVDRRRKRKV</sequence>
<name>A0A0F9ME98_9ZZZZ</name>
<dbReference type="AlphaFoldDB" id="A0A0F9ME98"/>
<organism evidence="1">
    <name type="scientific">marine sediment metagenome</name>
    <dbReference type="NCBI Taxonomy" id="412755"/>
    <lineage>
        <taxon>unclassified sequences</taxon>
        <taxon>metagenomes</taxon>
        <taxon>ecological metagenomes</taxon>
    </lineage>
</organism>
<comment type="caution">
    <text evidence="1">The sequence shown here is derived from an EMBL/GenBank/DDBJ whole genome shotgun (WGS) entry which is preliminary data.</text>
</comment>
<evidence type="ECO:0000313" key="1">
    <source>
        <dbReference type="EMBL" id="KKM67497.1"/>
    </source>
</evidence>
<gene>
    <name evidence="1" type="ORF">LCGC14_1470540</name>
</gene>
<dbReference type="EMBL" id="LAZR01010338">
    <property type="protein sequence ID" value="KKM67497.1"/>
    <property type="molecule type" value="Genomic_DNA"/>
</dbReference>